<organism evidence="1 2">
    <name type="scientific">Jatrophihabitans endophyticus</name>
    <dbReference type="NCBI Taxonomy" id="1206085"/>
    <lineage>
        <taxon>Bacteria</taxon>
        <taxon>Bacillati</taxon>
        <taxon>Actinomycetota</taxon>
        <taxon>Actinomycetes</taxon>
        <taxon>Jatrophihabitantales</taxon>
        <taxon>Jatrophihabitantaceae</taxon>
        <taxon>Jatrophihabitans</taxon>
    </lineage>
</organism>
<dbReference type="AlphaFoldDB" id="A0A1M5LXI3"/>
<protein>
    <recommendedName>
        <fullName evidence="3">Catalytic LigB subunit of aromatic ring-opening dioxygenase</fullName>
    </recommendedName>
</protein>
<dbReference type="Proteomes" id="UP000186132">
    <property type="component" value="Unassembled WGS sequence"/>
</dbReference>
<dbReference type="STRING" id="1206085.SAMN05443575_2558"/>
<proteinExistence type="predicted"/>
<accession>A0A1M5LXI3</accession>
<reference evidence="2" key="1">
    <citation type="submission" date="2016-11" db="EMBL/GenBank/DDBJ databases">
        <authorList>
            <person name="Varghese N."/>
            <person name="Submissions S."/>
        </authorList>
    </citation>
    <scope>NUCLEOTIDE SEQUENCE [LARGE SCALE GENOMIC DNA]</scope>
    <source>
        <strain evidence="2">DSM 45627</strain>
    </source>
</reference>
<dbReference type="EMBL" id="FQVU01000003">
    <property type="protein sequence ID" value="SHG69103.1"/>
    <property type="molecule type" value="Genomic_DNA"/>
</dbReference>
<evidence type="ECO:0008006" key="3">
    <source>
        <dbReference type="Google" id="ProtNLM"/>
    </source>
</evidence>
<dbReference type="OrthoDB" id="4543339at2"/>
<sequence>MITGVAFCPQAPALDPAVGRGLDAELGPVRRACRAAVARVATSGTSLVVVGGTPGHDVATWVMTDAVGHESWTAAAADDGLAGRLDGAHPVAVVVLGDGSARRSEQAPGHLDARSAGFDEGVTAALAGGDPARLAALDGDLGCDLLAAGVPAWHAVAAALGARRFTADVLYDDAPFGVGYVVAVWS</sequence>
<keyword evidence="2" id="KW-1185">Reference proteome</keyword>
<name>A0A1M5LXI3_9ACTN</name>
<gene>
    <name evidence="1" type="ORF">SAMN05443575_2558</name>
</gene>
<evidence type="ECO:0000313" key="1">
    <source>
        <dbReference type="EMBL" id="SHG69103.1"/>
    </source>
</evidence>
<evidence type="ECO:0000313" key="2">
    <source>
        <dbReference type="Proteomes" id="UP000186132"/>
    </source>
</evidence>
<dbReference type="Gene3D" id="3.40.830.10">
    <property type="entry name" value="LigB-like"/>
    <property type="match status" value="1"/>
</dbReference>
<dbReference type="RefSeq" id="WP_073390690.1">
    <property type="nucleotide sequence ID" value="NZ_FQVU01000003.1"/>
</dbReference>